<dbReference type="RefSeq" id="WP_067092259.1">
    <property type="nucleotide sequence ID" value="NZ_LWMV01000194.1"/>
</dbReference>
<evidence type="ECO:0000313" key="2">
    <source>
        <dbReference type="EMBL" id="KZX11113.1"/>
    </source>
</evidence>
<proteinExistence type="predicted"/>
<protein>
    <recommendedName>
        <fullName evidence="1">Bro-N domain-containing protein</fullName>
    </recommendedName>
</protein>
<gene>
    <name evidence="2" type="ORF">MBCUR_15480</name>
</gene>
<dbReference type="SMART" id="SM01040">
    <property type="entry name" value="Bro-N"/>
    <property type="match status" value="1"/>
</dbReference>
<comment type="caution">
    <text evidence="2">The sequence shown here is derived from an EMBL/GenBank/DDBJ whole genome shotgun (WGS) entry which is preliminary data.</text>
</comment>
<dbReference type="InterPro" id="IPR003497">
    <property type="entry name" value="BRO_N_domain"/>
</dbReference>
<dbReference type="EMBL" id="LWMV01000194">
    <property type="protein sequence ID" value="KZX11113.1"/>
    <property type="molecule type" value="Genomic_DNA"/>
</dbReference>
<feature type="domain" description="Bro-N" evidence="1">
    <location>
        <begin position="4"/>
        <end position="122"/>
    </location>
</feature>
<evidence type="ECO:0000259" key="1">
    <source>
        <dbReference type="PROSITE" id="PS51750"/>
    </source>
</evidence>
<accession>A0A165ZSR5</accession>
<dbReference type="Proteomes" id="UP000077245">
    <property type="component" value="Unassembled WGS sequence"/>
</dbReference>
<keyword evidence="3" id="KW-1185">Reference proteome</keyword>
<dbReference type="STRING" id="49547.MBCUR_15480"/>
<dbReference type="OrthoDB" id="147774at2157"/>
<reference evidence="2 3" key="1">
    <citation type="submission" date="2016-04" db="EMBL/GenBank/DDBJ databases">
        <title>Genome sequence of Methanobrevibacter curvatus DSM 11111.</title>
        <authorList>
            <person name="Poehlein A."/>
            <person name="Seedorf H."/>
            <person name="Daniel R."/>
        </authorList>
    </citation>
    <scope>NUCLEOTIDE SEQUENCE [LARGE SCALE GENOMIC DNA]</scope>
    <source>
        <strain evidence="2 3">DSM 11111</strain>
    </source>
</reference>
<dbReference type="PROSITE" id="PS51750">
    <property type="entry name" value="BRO_N"/>
    <property type="match status" value="1"/>
</dbReference>
<organism evidence="2 3">
    <name type="scientific">Methanobrevibacter curvatus</name>
    <dbReference type="NCBI Taxonomy" id="49547"/>
    <lineage>
        <taxon>Archaea</taxon>
        <taxon>Methanobacteriati</taxon>
        <taxon>Methanobacteriota</taxon>
        <taxon>Methanomada group</taxon>
        <taxon>Methanobacteria</taxon>
        <taxon>Methanobacteriales</taxon>
        <taxon>Methanobacteriaceae</taxon>
        <taxon>Methanobrevibacter</taxon>
    </lineage>
</organism>
<evidence type="ECO:0000313" key="3">
    <source>
        <dbReference type="Proteomes" id="UP000077245"/>
    </source>
</evidence>
<sequence length="190" mass="22266">MSKKNSIKLFEDREIRAVWDENEEEWFFSVIDVVGILSESENPRNYWKVLKKRLKDEGNELVTNCNRLKLPAKDGKMRLTDVADSEQILRIIQSIPSPNAEPFKQWLAKVGKERLDEIADPQLAIERAISNYRKKGYSEEWITQRLKTIEFRKDLTAEWNRSGVKEGLEYALLTDEITKAWSDMTRLSIC</sequence>
<dbReference type="AlphaFoldDB" id="A0A165ZSR5"/>
<dbReference type="PATRIC" id="fig|49547.3.peg.1654"/>
<name>A0A165ZSR5_9EURY</name>
<dbReference type="Pfam" id="PF02498">
    <property type="entry name" value="Bro-N"/>
    <property type="match status" value="1"/>
</dbReference>